<dbReference type="Proteomes" id="UP000199167">
    <property type="component" value="Unassembled WGS sequence"/>
</dbReference>
<dbReference type="RefSeq" id="WP_089994265.1">
    <property type="nucleotide sequence ID" value="NZ_FOIZ01000001.1"/>
</dbReference>
<name>A0A1I0QZB5_9RHOB</name>
<proteinExistence type="predicted"/>
<protein>
    <recommendedName>
        <fullName evidence="3">Helix-turn-helix domain-containing protein</fullName>
    </recommendedName>
</protein>
<reference evidence="1 2" key="1">
    <citation type="submission" date="2016-10" db="EMBL/GenBank/DDBJ databases">
        <authorList>
            <person name="de Groot N.N."/>
        </authorList>
    </citation>
    <scope>NUCLEOTIDE SEQUENCE [LARGE SCALE GENOMIC DNA]</scope>
    <source>
        <strain evidence="1 2">DSM 17925</strain>
    </source>
</reference>
<dbReference type="OrthoDB" id="8546410at2"/>
<dbReference type="AlphaFoldDB" id="A0A1I0QZB5"/>
<dbReference type="InterPro" id="IPR009061">
    <property type="entry name" value="DNA-bd_dom_put_sf"/>
</dbReference>
<gene>
    <name evidence="1" type="ORF">SAMN04488515_2369</name>
</gene>
<sequence>MPKQAKLNRIKAFRSYTIQEAAHIAGVSDHTIHNWGKNGLRMMDAAQPTLIRGDDLRDYIKAQRSKRKSPTEPDTFYCVVCKRPRHAAANMADCTIIGNRATLTALCTICETVVSKPVAKANVTSLARTLDLTIKRHETTL</sequence>
<evidence type="ECO:0000313" key="2">
    <source>
        <dbReference type="Proteomes" id="UP000199167"/>
    </source>
</evidence>
<organism evidence="1 2">
    <name type="scientific">Cognatiyoonia koreensis</name>
    <dbReference type="NCBI Taxonomy" id="364200"/>
    <lineage>
        <taxon>Bacteria</taxon>
        <taxon>Pseudomonadati</taxon>
        <taxon>Pseudomonadota</taxon>
        <taxon>Alphaproteobacteria</taxon>
        <taxon>Rhodobacterales</taxon>
        <taxon>Paracoccaceae</taxon>
        <taxon>Cognatiyoonia</taxon>
    </lineage>
</organism>
<dbReference type="SUPFAM" id="SSF46955">
    <property type="entry name" value="Putative DNA-binding domain"/>
    <property type="match status" value="1"/>
</dbReference>
<evidence type="ECO:0000313" key="1">
    <source>
        <dbReference type="EMBL" id="SEW32960.1"/>
    </source>
</evidence>
<evidence type="ECO:0008006" key="3">
    <source>
        <dbReference type="Google" id="ProtNLM"/>
    </source>
</evidence>
<dbReference type="EMBL" id="FOIZ01000001">
    <property type="protein sequence ID" value="SEW32960.1"/>
    <property type="molecule type" value="Genomic_DNA"/>
</dbReference>
<dbReference type="STRING" id="364200.SAMN04488515_2369"/>
<keyword evidence="2" id="KW-1185">Reference proteome</keyword>
<accession>A0A1I0QZB5</accession>